<organism evidence="1">
    <name type="scientific">uncultured prokaryote</name>
    <dbReference type="NCBI Taxonomy" id="198431"/>
    <lineage>
        <taxon>unclassified sequences</taxon>
        <taxon>environmental samples</taxon>
    </lineage>
</organism>
<protein>
    <recommendedName>
        <fullName evidence="2">PEGA domain-containing protein</fullName>
    </recommendedName>
</protein>
<sequence>MQGTGHGLRIVLGALILLLLWACSGGGGGGVNTRTLRVVGTPAGARVFVNGVERGTA</sequence>
<proteinExistence type="predicted"/>
<dbReference type="AlphaFoldDB" id="H5S9K1"/>
<reference evidence="1" key="1">
    <citation type="journal article" date="2005" name="Environ. Microbiol.">
        <title>Genetic and functional properties of uncultivated thermophilic crenarchaeotes from a subsurface gold mine as revealed by analysis of genome fragments.</title>
        <authorList>
            <person name="Nunoura T."/>
            <person name="Hirayama H."/>
            <person name="Takami H."/>
            <person name="Oida H."/>
            <person name="Nishi S."/>
            <person name="Shimamura S."/>
            <person name="Suzuki Y."/>
            <person name="Inagaki F."/>
            <person name="Takai K."/>
            <person name="Nealson K.H."/>
            <person name="Horikoshi K."/>
        </authorList>
    </citation>
    <scope>NUCLEOTIDE SEQUENCE</scope>
</reference>
<name>H5S9K1_9ZZZZ</name>
<evidence type="ECO:0008006" key="2">
    <source>
        <dbReference type="Google" id="ProtNLM"/>
    </source>
</evidence>
<dbReference type="EMBL" id="AP011640">
    <property type="protein sequence ID" value="BAL52837.1"/>
    <property type="molecule type" value="Genomic_DNA"/>
</dbReference>
<feature type="non-terminal residue" evidence="1">
    <location>
        <position position="57"/>
    </location>
</feature>
<evidence type="ECO:0000313" key="1">
    <source>
        <dbReference type="EMBL" id="BAL52837.1"/>
    </source>
</evidence>
<reference evidence="1" key="2">
    <citation type="journal article" date="2012" name="PLoS ONE">
        <title>A Deeply Branching Thermophilic Bacterium with an Ancient Acetyl-CoA Pathway Dominates a Subsurface Ecosystem.</title>
        <authorList>
            <person name="Takami H."/>
            <person name="Noguchi H."/>
            <person name="Takaki Y."/>
            <person name="Uchiyama I."/>
            <person name="Toyoda A."/>
            <person name="Nishi S."/>
            <person name="Chee G.-J."/>
            <person name="Arai W."/>
            <person name="Nunoura T."/>
            <person name="Itoh T."/>
            <person name="Hattori M."/>
            <person name="Takai K."/>
        </authorList>
    </citation>
    <scope>NUCLEOTIDE SEQUENCE</scope>
</reference>
<gene>
    <name evidence="1" type="ORF">HGMM_F03C06C42</name>
</gene>
<accession>H5S9K1</accession>